<dbReference type="RefSeq" id="WP_172423693.1">
    <property type="nucleotide sequence ID" value="NZ_CP019717.1"/>
</dbReference>
<protein>
    <submittedName>
        <fullName evidence="1">Uncharacterized protein</fullName>
    </submittedName>
</protein>
<evidence type="ECO:0000313" key="2">
    <source>
        <dbReference type="Proteomes" id="UP000464330"/>
    </source>
</evidence>
<proteinExistence type="predicted"/>
<sequence>MLKIRARQICPSYTRAIKVENAVMIRRESEESPFLGTYMIGWLNTEEELEKLVKRGLITGLTRHKEGSQTVYTFDFVYPLDLISVEEYTVLNQEYLKYQFPEDKSQQRNDDYIIPNFTMRARQFGQGYTRVIEVDNAFLVKRQTEEPACIVEWICEPDKIKPLWDKKIIHNLHEDSREGNKLIYSFDFIYPYELISSREFISLSYTYVDLEGAIEERKRLTKG</sequence>
<name>A0A6C0QY46_9BACL</name>
<dbReference type="Proteomes" id="UP000464330">
    <property type="component" value="Chromosome"/>
</dbReference>
<gene>
    <name evidence="1" type="ORF">ERICV_04336</name>
</gene>
<dbReference type="EMBL" id="CP019717">
    <property type="protein sequence ID" value="QHZ53387.1"/>
    <property type="molecule type" value="Genomic_DNA"/>
</dbReference>
<accession>A0A6C0QY46</accession>
<evidence type="ECO:0000313" key="1">
    <source>
        <dbReference type="EMBL" id="QHZ53387.1"/>
    </source>
</evidence>
<organism evidence="1 2">
    <name type="scientific">Paenibacillus larvae subsp. larvae</name>
    <dbReference type="NCBI Taxonomy" id="147375"/>
    <lineage>
        <taxon>Bacteria</taxon>
        <taxon>Bacillati</taxon>
        <taxon>Bacillota</taxon>
        <taxon>Bacilli</taxon>
        <taxon>Bacillales</taxon>
        <taxon>Paenibacillaceae</taxon>
        <taxon>Paenibacillus</taxon>
    </lineage>
</organism>
<reference evidence="1 2" key="1">
    <citation type="journal article" date="2020" name="Int. J. Med. Microbiol.">
        <title>Discovery of Paenibacillus larvae ERIC V: Phenotypic and genomic comparison to genotypes ERIC I-IV reveal different inventories of virulence factors which correlate with epidemiological prevalences of American Foulbrood.</title>
        <authorList>
            <person name="Beims H."/>
            <person name="Bunk B."/>
            <person name="Erler S."/>
            <person name="Mohr K.I."/>
            <person name="Sproer C."/>
            <person name="Pradella S."/>
            <person name="Gunther G."/>
            <person name="Rohde M."/>
            <person name="von der Ohe W."/>
            <person name="Steinert M."/>
        </authorList>
    </citation>
    <scope>NUCLEOTIDE SEQUENCE [LARGE SCALE GENOMIC DNA]</scope>
    <source>
        <strain evidence="1">Eric_V</strain>
    </source>
</reference>
<dbReference type="AlphaFoldDB" id="A0A6C0QY46"/>